<dbReference type="Pfam" id="PF01042">
    <property type="entry name" value="Ribonuc_L-PSP"/>
    <property type="match status" value="1"/>
</dbReference>
<dbReference type="AlphaFoldDB" id="A0A4Q7NN86"/>
<dbReference type="InterPro" id="IPR035959">
    <property type="entry name" value="RutC-like_sf"/>
</dbReference>
<protein>
    <submittedName>
        <fullName evidence="2">Reactive intermediate/imine deaminase</fullName>
    </submittedName>
</protein>
<dbReference type="GO" id="GO:0005829">
    <property type="term" value="C:cytosol"/>
    <property type="evidence" value="ECO:0007669"/>
    <property type="project" value="TreeGrafter"/>
</dbReference>
<dbReference type="GO" id="GO:0019239">
    <property type="term" value="F:deaminase activity"/>
    <property type="evidence" value="ECO:0007669"/>
    <property type="project" value="TreeGrafter"/>
</dbReference>
<reference evidence="2 3" key="1">
    <citation type="submission" date="2019-02" db="EMBL/GenBank/DDBJ databases">
        <title>Genomic Encyclopedia of Type Strains, Phase IV (KMG-IV): sequencing the most valuable type-strain genomes for metagenomic binning, comparative biology and taxonomic classification.</title>
        <authorList>
            <person name="Goeker M."/>
        </authorList>
    </citation>
    <scope>NUCLEOTIDE SEQUENCE [LARGE SCALE GENOMIC DNA]</scope>
    <source>
        <strain evidence="2 3">K24</strain>
    </source>
</reference>
<dbReference type="PANTHER" id="PTHR11803:SF58">
    <property type="entry name" value="PROTEIN HMF1-RELATED"/>
    <property type="match status" value="1"/>
</dbReference>
<sequence>MAKTVIYSPNVTRTKAPHAHAVRTGNLVFVSGCPAYFGEMQLAKGDFPAQMRQCLTNLKNILEEAGSSLEKVVKVNIFLDRRADFDEMNEVYREFFGNDPMQWPARTTVEARLPRKDFLLEIECVAEV</sequence>
<comment type="caution">
    <text evidence="2">The sequence shown here is derived from an EMBL/GenBank/DDBJ whole genome shotgun (WGS) entry which is preliminary data.</text>
</comment>
<dbReference type="FunFam" id="3.30.1330.40:FF:000001">
    <property type="entry name" value="L-PSP family endoribonuclease"/>
    <property type="match status" value="1"/>
</dbReference>
<dbReference type="InterPro" id="IPR006175">
    <property type="entry name" value="YjgF/YER057c/UK114"/>
</dbReference>
<evidence type="ECO:0000313" key="3">
    <source>
        <dbReference type="Proteomes" id="UP000292445"/>
    </source>
</evidence>
<dbReference type="Proteomes" id="UP000292445">
    <property type="component" value="Unassembled WGS sequence"/>
</dbReference>
<dbReference type="OrthoDB" id="9808943at2"/>
<dbReference type="SUPFAM" id="SSF55298">
    <property type="entry name" value="YjgF-like"/>
    <property type="match status" value="1"/>
</dbReference>
<evidence type="ECO:0000256" key="1">
    <source>
        <dbReference type="ARBA" id="ARBA00010552"/>
    </source>
</evidence>
<keyword evidence="3" id="KW-1185">Reference proteome</keyword>
<organism evidence="2 3">
    <name type="scientific">Pigmentiphaga kullae</name>
    <dbReference type="NCBI Taxonomy" id="151784"/>
    <lineage>
        <taxon>Bacteria</taxon>
        <taxon>Pseudomonadati</taxon>
        <taxon>Pseudomonadota</taxon>
        <taxon>Betaproteobacteria</taxon>
        <taxon>Burkholderiales</taxon>
        <taxon>Alcaligenaceae</taxon>
        <taxon>Pigmentiphaga</taxon>
    </lineage>
</organism>
<dbReference type="EMBL" id="SGXC01000001">
    <property type="protein sequence ID" value="RZS86694.1"/>
    <property type="molecule type" value="Genomic_DNA"/>
</dbReference>
<dbReference type="Gene3D" id="3.30.1330.40">
    <property type="entry name" value="RutC-like"/>
    <property type="match status" value="1"/>
</dbReference>
<accession>A0A4Q7NN86</accession>
<proteinExistence type="inferred from homology"/>
<gene>
    <name evidence="2" type="ORF">EV675_2742</name>
</gene>
<dbReference type="CDD" id="cd00448">
    <property type="entry name" value="YjgF_YER057c_UK114_family"/>
    <property type="match status" value="1"/>
</dbReference>
<dbReference type="RefSeq" id="WP_124688473.1">
    <property type="nucleotide sequence ID" value="NZ_SGXC01000001.1"/>
</dbReference>
<name>A0A4Q7NN86_9BURK</name>
<dbReference type="PANTHER" id="PTHR11803">
    <property type="entry name" value="2-IMINOBUTANOATE/2-IMINOPROPANOATE DEAMINASE RIDA"/>
    <property type="match status" value="1"/>
</dbReference>
<comment type="similarity">
    <text evidence="1">Belongs to the RutC family.</text>
</comment>
<evidence type="ECO:0000313" key="2">
    <source>
        <dbReference type="EMBL" id="RZS86694.1"/>
    </source>
</evidence>